<gene>
    <name evidence="2" type="ORF">EHT25_08410</name>
</gene>
<comment type="caution">
    <text evidence="2">The sequence shown here is derived from an EMBL/GenBank/DDBJ whole genome shotgun (WGS) entry which is preliminary data.</text>
</comment>
<dbReference type="Proteomes" id="UP000271925">
    <property type="component" value="Unassembled WGS sequence"/>
</dbReference>
<reference evidence="2 3" key="1">
    <citation type="submission" date="2018-11" db="EMBL/GenBank/DDBJ databases">
        <authorList>
            <person name="Zhou Z."/>
            <person name="Wang G."/>
        </authorList>
    </citation>
    <scope>NUCLEOTIDE SEQUENCE [LARGE SCALE GENOMIC DNA]</scope>
    <source>
        <strain evidence="2 3">KCTC52004</strain>
    </source>
</reference>
<keyword evidence="3" id="KW-1185">Reference proteome</keyword>
<evidence type="ECO:0000256" key="1">
    <source>
        <dbReference type="SAM" id="SignalP"/>
    </source>
</evidence>
<evidence type="ECO:0000313" key="2">
    <source>
        <dbReference type="EMBL" id="RRB07783.1"/>
    </source>
</evidence>
<dbReference type="AlphaFoldDB" id="A0A3P1C3U9"/>
<feature type="signal peptide" evidence="1">
    <location>
        <begin position="1"/>
        <end position="18"/>
    </location>
</feature>
<feature type="chain" id="PRO_5018063148" evidence="1">
    <location>
        <begin position="19"/>
        <end position="112"/>
    </location>
</feature>
<dbReference type="EMBL" id="RQJO01000007">
    <property type="protein sequence ID" value="RRB07783.1"/>
    <property type="molecule type" value="Genomic_DNA"/>
</dbReference>
<name>A0A3P1C3U9_9BACT</name>
<proteinExistence type="predicted"/>
<dbReference type="RefSeq" id="WP_124873210.1">
    <property type="nucleotide sequence ID" value="NZ_RQJO01000007.1"/>
</dbReference>
<accession>A0A3P1C3U9</accession>
<keyword evidence="1" id="KW-0732">Signal</keyword>
<protein>
    <submittedName>
        <fullName evidence="2">Uncharacterized protein</fullName>
    </submittedName>
</protein>
<organism evidence="2 3">
    <name type="scientific">Larkinella rosea</name>
    <dbReference type="NCBI Taxonomy" id="2025312"/>
    <lineage>
        <taxon>Bacteria</taxon>
        <taxon>Pseudomonadati</taxon>
        <taxon>Bacteroidota</taxon>
        <taxon>Cytophagia</taxon>
        <taxon>Cytophagales</taxon>
        <taxon>Spirosomataceae</taxon>
        <taxon>Larkinella</taxon>
    </lineage>
</organism>
<dbReference type="OrthoDB" id="9934623at2"/>
<evidence type="ECO:0000313" key="3">
    <source>
        <dbReference type="Proteomes" id="UP000271925"/>
    </source>
</evidence>
<sequence length="112" mass="12555">MKARSLAAVSVTATVLLALPLIPHSPLTDDTAFLSTFYGAQPPTIVIQQCDWFSQIDREPFPRLNQENLSDIRVAQTPTSSLNTAVFRDLWLIARLYPVYQTGATISWLFML</sequence>